<accession>A0A5C6FUI3</accession>
<gene>
    <name evidence="3" type="ORF">V7x_06840</name>
</gene>
<comment type="caution">
    <text evidence="3">The sequence shown here is derived from an EMBL/GenBank/DDBJ whole genome shotgun (WGS) entry which is preliminary data.</text>
</comment>
<dbReference type="PANTHER" id="PTHR30093">
    <property type="entry name" value="GENERAL SECRETION PATHWAY PROTEIN G"/>
    <property type="match status" value="1"/>
</dbReference>
<organism evidence="3 4">
    <name type="scientific">Crateriforma conspicua</name>
    <dbReference type="NCBI Taxonomy" id="2527996"/>
    <lineage>
        <taxon>Bacteria</taxon>
        <taxon>Pseudomonadati</taxon>
        <taxon>Planctomycetota</taxon>
        <taxon>Planctomycetia</taxon>
        <taxon>Planctomycetales</taxon>
        <taxon>Planctomycetaceae</taxon>
        <taxon>Crateriforma</taxon>
    </lineage>
</organism>
<dbReference type="InterPro" id="IPR011453">
    <property type="entry name" value="DUF1559"/>
</dbReference>
<keyword evidence="1" id="KW-0732">Signal</keyword>
<dbReference type="PANTHER" id="PTHR30093:SF2">
    <property type="entry name" value="TYPE II SECRETION SYSTEM PROTEIN H"/>
    <property type="match status" value="1"/>
</dbReference>
<evidence type="ECO:0000256" key="1">
    <source>
        <dbReference type="SAM" id="SignalP"/>
    </source>
</evidence>
<dbReference type="Proteomes" id="UP000316476">
    <property type="component" value="Unassembled WGS sequence"/>
</dbReference>
<protein>
    <recommendedName>
        <fullName evidence="2">DUF1559 domain-containing protein</fullName>
    </recommendedName>
</protein>
<name>A0A5C6FUI3_9PLAN</name>
<dbReference type="Pfam" id="PF07596">
    <property type="entry name" value="SBP_bac_10"/>
    <property type="match status" value="1"/>
</dbReference>
<dbReference type="EMBL" id="SJPZ01000001">
    <property type="protein sequence ID" value="TWU65138.1"/>
    <property type="molecule type" value="Genomic_DNA"/>
</dbReference>
<feature type="domain" description="DUF1559" evidence="2">
    <location>
        <begin position="312"/>
        <end position="393"/>
    </location>
</feature>
<reference evidence="3 4" key="1">
    <citation type="submission" date="2019-02" db="EMBL/GenBank/DDBJ databases">
        <title>Deep-cultivation of Planctomycetes and their phenomic and genomic characterization uncovers novel biology.</title>
        <authorList>
            <person name="Wiegand S."/>
            <person name="Jogler M."/>
            <person name="Boedeker C."/>
            <person name="Pinto D."/>
            <person name="Vollmers J."/>
            <person name="Rivas-Marin E."/>
            <person name="Kohn T."/>
            <person name="Peeters S.H."/>
            <person name="Heuer A."/>
            <person name="Rast P."/>
            <person name="Oberbeckmann S."/>
            <person name="Bunk B."/>
            <person name="Jeske O."/>
            <person name="Meyerdierks A."/>
            <person name="Storesund J.E."/>
            <person name="Kallscheuer N."/>
            <person name="Luecker S."/>
            <person name="Lage O.M."/>
            <person name="Pohl T."/>
            <person name="Merkel B.J."/>
            <person name="Hornburger P."/>
            <person name="Mueller R.-W."/>
            <person name="Bruemmer F."/>
            <person name="Labrenz M."/>
            <person name="Spormann A.M."/>
            <person name="Op Den Camp H."/>
            <person name="Overmann J."/>
            <person name="Amann R."/>
            <person name="Jetten M.S.M."/>
            <person name="Mascher T."/>
            <person name="Medema M.H."/>
            <person name="Devos D.P."/>
            <person name="Kaster A.-K."/>
            <person name="Ovreas L."/>
            <person name="Rohde M."/>
            <person name="Galperin M.Y."/>
            <person name="Jogler C."/>
        </authorList>
    </citation>
    <scope>NUCLEOTIDE SEQUENCE [LARGE SCALE GENOMIC DNA]</scope>
    <source>
        <strain evidence="3 4">V7</strain>
    </source>
</reference>
<sequence length="504" mass="54636" precursor="true">MKRWIPFRTAPVAICRILLVLAAALGVFERPAPAQAAGDVPWSDQIVAAARLNLRTLDAAATGRLIADAASVDAGDIAPTANKIDEFVAELRALGCTDVYLAIHTSDMLRGVATVLIQTDDPDSVRQRIEPLWKSIYGQTELDSNVDSGWLILGPATTVKTWTSATDPGATNGSQRWRELIRGDDEDSQLAIALPNDMRQTLAAMWPQQPLKSLPSKLSPAQWVQIVKSARVALSLPPQNDTVIQIETADADAATTVADELTHLRSSLDWIDDRWSVSTDGPSAIIQTSPDALIEQLAAAVGNLNQRSMRLRTMNNLKQIGLAMHNHHAAFEAFPDAAIRGADGGELLSWRVKLLPFLEQQALYQAIQRDAAWDAEVNRQVTQTVVPNFGTPDHNGQMTNIRIPVIPGSMYADPAASKSFRSITDGTSNTIALAVAPADQAVPWTRPGLWKLDADRLVESFFGDRDTVPVLMFDGAAIVLDRAKVDAETLQGMLTIAGGEVVQW</sequence>
<evidence type="ECO:0000313" key="3">
    <source>
        <dbReference type="EMBL" id="TWU65138.1"/>
    </source>
</evidence>
<evidence type="ECO:0000259" key="2">
    <source>
        <dbReference type="Pfam" id="PF07596"/>
    </source>
</evidence>
<feature type="signal peptide" evidence="1">
    <location>
        <begin position="1"/>
        <end position="36"/>
    </location>
</feature>
<dbReference type="RefSeq" id="WP_146410798.1">
    <property type="nucleotide sequence ID" value="NZ_SJPZ01000001.1"/>
</dbReference>
<dbReference type="AlphaFoldDB" id="A0A5C6FUI3"/>
<dbReference type="OrthoDB" id="285651at2"/>
<proteinExistence type="predicted"/>
<feature type="chain" id="PRO_5022818715" description="DUF1559 domain-containing protein" evidence="1">
    <location>
        <begin position="37"/>
        <end position="504"/>
    </location>
</feature>
<evidence type="ECO:0000313" key="4">
    <source>
        <dbReference type="Proteomes" id="UP000316476"/>
    </source>
</evidence>